<evidence type="ECO:0000256" key="2">
    <source>
        <dbReference type="SAM" id="MobiDB-lite"/>
    </source>
</evidence>
<keyword evidence="3" id="KW-0732">Signal</keyword>
<keyword evidence="6" id="KW-1185">Reference proteome</keyword>
<dbReference type="PANTHER" id="PTHR35339">
    <property type="entry name" value="LINALOOL DEHYDRATASE_ISOMERASE DOMAIN-CONTAINING PROTEIN"/>
    <property type="match status" value="1"/>
</dbReference>
<dbReference type="Proteomes" id="UP000325684">
    <property type="component" value="Unassembled WGS sequence"/>
</dbReference>
<dbReference type="InterPro" id="IPR008928">
    <property type="entry name" value="6-hairpin_glycosidase_sf"/>
</dbReference>
<evidence type="ECO:0000313" key="6">
    <source>
        <dbReference type="Proteomes" id="UP000325684"/>
    </source>
</evidence>
<sequence length="811" mass="89462">MMKMRAKGYAMLLAIALALPVLGSLSAAAAAPSGGALDAGQVRATIKRVGDWQLAHPVEYGTLHWAVAPFLDGLIDVSLVTGDAKYLAAVVRAGTREGWRPGPNTYHADDLSAGHPWLRIYLMDPRRIERLEPFKRRVDEILANPITENFLFSQDPQTPGVSSTDRWTWIDALYMAPPAIALLAQATGEERYLRFVDREFKPVLDTLYDPQEKLFYRDDRFIEQRTANGKKIFWSRGNGWVFAGLPLLLEPMPADYRTREAYVTLFKDMAPAVLAAQQPDGLWYPNLADPKQIPFGETSGSALFVYGLAAGVRHGLLDRATYWPAVERGWHGLLTQIRRDGAVGGVQPIGAEPEGFGPDTRVAYGTGAVLMAGSEILRALGDAAKIEPMKVLEQAELLVGIPDLTRRGLRFNAPLFDRAYSVDVLTKIAEPVLDAMSKGELKKRLPIHDWEEHRSAWTHYEAFARTLAGIAPWLALGPDDTPEGLRRARFIDLARKSLINATDPTSPDFLNFGTVPDQPLVESAYLASALLAAPHQLWDFLDAGQKDNVLNALRSSRGIALKHDNNWYLFPAMVEAALWQFDGGANLAPIETAVAKFVDDWYLGDGVYGDGPNFHWDYYNSYVIHPMLLQMLRVAQSKNHDLARVLPLTEDRGRRYAQVLERLISPEATFPVMGRSSAYRFAAFYHLGYTVLSKQLPDDLDPGAVRAAMTNVILRMVEAPGTFDKAGWLNLGAVGSQPGLRDSYNATGSLYVCLTGLVHLGLPADDPFWIAPPAPWTQRRIWAGEDVPRDRALPSPASTASTGGAGDNDDN</sequence>
<dbReference type="InterPro" id="IPR049349">
    <property type="entry name" value="DUF2264_N"/>
</dbReference>
<dbReference type="SUPFAM" id="SSF48208">
    <property type="entry name" value="Six-hairpin glycosidases"/>
    <property type="match status" value="1"/>
</dbReference>
<organism evidence="5 6">
    <name type="scientific">Microvirga brassicacearum</name>
    <dbReference type="NCBI Taxonomy" id="2580413"/>
    <lineage>
        <taxon>Bacteria</taxon>
        <taxon>Pseudomonadati</taxon>
        <taxon>Pseudomonadota</taxon>
        <taxon>Alphaproteobacteria</taxon>
        <taxon>Hyphomicrobiales</taxon>
        <taxon>Methylobacteriaceae</taxon>
        <taxon>Microvirga</taxon>
    </lineage>
</organism>
<comment type="caution">
    <text evidence="5">The sequence shown here is derived from an EMBL/GenBank/DDBJ whole genome shotgun (WGS) entry which is preliminary data.</text>
</comment>
<evidence type="ECO:0000313" key="5">
    <source>
        <dbReference type="EMBL" id="KAB0265569.1"/>
    </source>
</evidence>
<reference evidence="5 6" key="1">
    <citation type="journal article" date="2019" name="Microorganisms">
        <title>Genome Insights into the Novel Species Microvirga brassicacearum, a Rapeseed Endophyte with Biotechnological Potential.</title>
        <authorList>
            <person name="Jimenez-Gomez A."/>
            <person name="Saati-Santamaria Z."/>
            <person name="Igual J.M."/>
            <person name="Rivas R."/>
            <person name="Mateos P.F."/>
            <person name="Garcia-Fraile P."/>
        </authorList>
    </citation>
    <scope>NUCLEOTIDE SEQUENCE [LARGE SCALE GENOMIC DNA]</scope>
    <source>
        <strain evidence="5 6">CDVBN77</strain>
    </source>
</reference>
<dbReference type="Gene3D" id="1.50.10.10">
    <property type="match status" value="1"/>
</dbReference>
<dbReference type="InterPro" id="IPR012341">
    <property type="entry name" value="6hp_glycosidase-like_sf"/>
</dbReference>
<protein>
    <submittedName>
        <fullName evidence="5">DUF2264 domain-containing protein</fullName>
    </submittedName>
</protein>
<accession>A0A5N3P758</accession>
<dbReference type="GO" id="GO:0016787">
    <property type="term" value="F:hydrolase activity"/>
    <property type="evidence" value="ECO:0007669"/>
    <property type="project" value="UniProtKB-KW"/>
</dbReference>
<name>A0A5N3P758_9HYPH</name>
<feature type="region of interest" description="Disordered" evidence="2">
    <location>
        <begin position="785"/>
        <end position="811"/>
    </location>
</feature>
<feature type="chain" id="PRO_5024362100" evidence="3">
    <location>
        <begin position="30"/>
        <end position="811"/>
    </location>
</feature>
<dbReference type="EMBL" id="VCMV01000033">
    <property type="protein sequence ID" value="KAB0265569.1"/>
    <property type="molecule type" value="Genomic_DNA"/>
</dbReference>
<dbReference type="GO" id="GO:0005975">
    <property type="term" value="P:carbohydrate metabolic process"/>
    <property type="evidence" value="ECO:0007669"/>
    <property type="project" value="InterPro"/>
</dbReference>
<dbReference type="Pfam" id="PF10022">
    <property type="entry name" value="DUF2264"/>
    <property type="match status" value="1"/>
</dbReference>
<evidence type="ECO:0000259" key="4">
    <source>
        <dbReference type="Pfam" id="PF10022"/>
    </source>
</evidence>
<dbReference type="Pfam" id="PF07470">
    <property type="entry name" value="Glyco_hydro_88"/>
    <property type="match status" value="1"/>
</dbReference>
<proteinExistence type="predicted"/>
<dbReference type="InterPro" id="IPR010905">
    <property type="entry name" value="Glyco_hydro_88"/>
</dbReference>
<dbReference type="InterPro" id="IPR016624">
    <property type="entry name" value="UCP014753"/>
</dbReference>
<feature type="signal peptide" evidence="3">
    <location>
        <begin position="1"/>
        <end position="29"/>
    </location>
</feature>
<dbReference type="AlphaFoldDB" id="A0A5N3P758"/>
<dbReference type="OrthoDB" id="9812931at2"/>
<evidence type="ECO:0000256" key="1">
    <source>
        <dbReference type="ARBA" id="ARBA00022801"/>
    </source>
</evidence>
<feature type="domain" description="DUF2264" evidence="4">
    <location>
        <begin position="417"/>
        <end position="776"/>
    </location>
</feature>
<keyword evidence="1" id="KW-0378">Hydrolase</keyword>
<gene>
    <name evidence="5" type="ORF">FEZ63_18045</name>
</gene>
<dbReference type="PANTHER" id="PTHR35339:SF3">
    <property type="entry name" value="DUF2264 DOMAIN-CONTAINING PROTEIN"/>
    <property type="match status" value="1"/>
</dbReference>
<evidence type="ECO:0000256" key="3">
    <source>
        <dbReference type="SAM" id="SignalP"/>
    </source>
</evidence>